<feature type="domain" description="Carboxylesterase type B" evidence="7">
    <location>
        <begin position="1"/>
        <end position="409"/>
    </location>
</feature>
<dbReference type="EMBL" id="MH085019">
    <property type="protein sequence ID" value="QCC89019.1"/>
    <property type="molecule type" value="mRNA"/>
</dbReference>
<evidence type="ECO:0000256" key="1">
    <source>
        <dbReference type="ARBA" id="ARBA00005964"/>
    </source>
</evidence>
<evidence type="ECO:0000313" key="8">
    <source>
        <dbReference type="EMBL" id="QCC89019.1"/>
    </source>
</evidence>
<evidence type="ECO:0000259" key="7">
    <source>
        <dbReference type="Pfam" id="PF00135"/>
    </source>
</evidence>
<dbReference type="PANTHER" id="PTHR43142">
    <property type="entry name" value="CARBOXYLIC ESTER HYDROLASE"/>
    <property type="match status" value="1"/>
</dbReference>
<evidence type="ECO:0000256" key="4">
    <source>
        <dbReference type="ARBA" id="ARBA00023157"/>
    </source>
</evidence>
<dbReference type="EC" id="3.1.1.-" evidence="6"/>
<evidence type="ECO:0000256" key="5">
    <source>
        <dbReference type="ARBA" id="ARBA00023180"/>
    </source>
</evidence>
<dbReference type="PANTHER" id="PTHR43142:SF1">
    <property type="entry name" value="CARBOXYLIC ESTER HYDROLASE"/>
    <property type="match status" value="1"/>
</dbReference>
<dbReference type="InterPro" id="IPR002018">
    <property type="entry name" value="CarbesteraseB"/>
</dbReference>
<evidence type="ECO:0000256" key="6">
    <source>
        <dbReference type="RuleBase" id="RU361235"/>
    </source>
</evidence>
<keyword evidence="4" id="KW-1015">Disulfide bond</keyword>
<dbReference type="InterPro" id="IPR029058">
    <property type="entry name" value="AB_hydrolase_fold"/>
</dbReference>
<organism evidence="8">
    <name type="scientific">Meteorus pulchricornis</name>
    <dbReference type="NCBI Taxonomy" id="51522"/>
    <lineage>
        <taxon>Eukaryota</taxon>
        <taxon>Metazoa</taxon>
        <taxon>Ecdysozoa</taxon>
        <taxon>Arthropoda</taxon>
        <taxon>Hexapoda</taxon>
        <taxon>Insecta</taxon>
        <taxon>Pterygota</taxon>
        <taxon>Neoptera</taxon>
        <taxon>Endopterygota</taxon>
        <taxon>Hymenoptera</taxon>
        <taxon>Apocrita</taxon>
        <taxon>Ichneumonoidea</taxon>
        <taxon>Braconidae</taxon>
        <taxon>Meteorinae</taxon>
        <taxon>Meteorus</taxon>
    </lineage>
</organism>
<protein>
    <recommendedName>
        <fullName evidence="6">Carboxylic ester hydrolase</fullName>
        <ecNumber evidence="6">3.1.1.-</ecNumber>
    </recommendedName>
</protein>
<evidence type="ECO:0000256" key="2">
    <source>
        <dbReference type="ARBA" id="ARBA00022487"/>
    </source>
</evidence>
<dbReference type="Gene3D" id="3.40.50.1820">
    <property type="entry name" value="alpha/beta hydrolase"/>
    <property type="match status" value="1"/>
</dbReference>
<proteinExistence type="evidence at transcript level"/>
<keyword evidence="3 6" id="KW-0378">Hydrolase</keyword>
<dbReference type="AlphaFoldDB" id="A0A4D6J6D4"/>
<dbReference type="Pfam" id="PF00135">
    <property type="entry name" value="COesterase"/>
    <property type="match status" value="1"/>
</dbReference>
<name>A0A4D6J6D4_9HYME</name>
<accession>A0A4D6J6D4</accession>
<keyword evidence="2" id="KW-0719">Serine esterase</keyword>
<comment type="similarity">
    <text evidence="1 6">Belongs to the type-B carboxylesterase/lipase family.</text>
</comment>
<dbReference type="PROSITE" id="PS00122">
    <property type="entry name" value="CARBOXYLESTERASE_B_1"/>
    <property type="match status" value="1"/>
</dbReference>
<dbReference type="SUPFAM" id="SSF53474">
    <property type="entry name" value="alpha/beta-Hydrolases"/>
    <property type="match status" value="1"/>
</dbReference>
<reference evidence="8" key="1">
    <citation type="submission" date="2018-03" db="EMBL/GenBank/DDBJ databases">
        <authorList>
            <person name="Sheng S."/>
        </authorList>
    </citation>
    <scope>NUCLEOTIDE SEQUENCE</scope>
</reference>
<keyword evidence="5" id="KW-0325">Glycoprotein</keyword>
<dbReference type="GO" id="GO:0052689">
    <property type="term" value="F:carboxylic ester hydrolase activity"/>
    <property type="evidence" value="ECO:0007669"/>
    <property type="project" value="UniProtKB-KW"/>
</dbReference>
<dbReference type="InterPro" id="IPR019826">
    <property type="entry name" value="Carboxylesterase_B_AS"/>
</dbReference>
<sequence length="426" mass="48224">MVWIHGGSFVSGSGDDYFFGPDYLIEKDIVLVTINYRVGILGFLNIEDEESPGNQGLKDQVMALKWIQQNIAQFGGDPNNVTIFGHSAGAASVHYLTISPLAQGLFHKAILQSGVASHPWATVPTPNMKPIEILGSLLHEDISDKIEFVNYLRTMDAQHLVKMDIQILKHLDHVMNTYPFVPSVDSKAKTPFLTIPIEEAVKVGIKVPCIIGHLSHEGLVYVGAVKNKLCDQRNPDNMLLHPFTLRFFKQYHLTAADVKHFFFGEQKISSCSPEKMRDVISAIFFDSNIHNIIEIQSRILNIPTYVYKFEYELEMSVNKKILGINMKGTCHGDEIGMIFHSKLGKAREEESPKLNFIEHCLMQKFTEMWTDFAKTGNPTPQISELLPIIWEPIDGSKDFKCLKINEGIRIDTLKNINRQLIESKRK</sequence>
<evidence type="ECO:0000256" key="3">
    <source>
        <dbReference type="ARBA" id="ARBA00022801"/>
    </source>
</evidence>